<dbReference type="EMBL" id="KQ417596">
    <property type="protein sequence ID" value="KOF91178.1"/>
    <property type="molecule type" value="Genomic_DNA"/>
</dbReference>
<evidence type="ECO:0000313" key="1">
    <source>
        <dbReference type="EMBL" id="KOF91178.1"/>
    </source>
</evidence>
<reference evidence="1" key="1">
    <citation type="submission" date="2015-07" db="EMBL/GenBank/DDBJ databases">
        <title>MeaNS - Measles Nucleotide Surveillance Program.</title>
        <authorList>
            <person name="Tran T."/>
            <person name="Druce J."/>
        </authorList>
    </citation>
    <scope>NUCLEOTIDE SEQUENCE</scope>
    <source>
        <strain evidence="1">UCB-OBI-ISO-001</strain>
        <tissue evidence="1">Gonad</tissue>
    </source>
</reference>
<accession>A0A0L8HPJ3</accession>
<gene>
    <name evidence="1" type="ORF">OCBIM_22009467mg</name>
</gene>
<organism evidence="1">
    <name type="scientific">Octopus bimaculoides</name>
    <name type="common">California two-spotted octopus</name>
    <dbReference type="NCBI Taxonomy" id="37653"/>
    <lineage>
        <taxon>Eukaryota</taxon>
        <taxon>Metazoa</taxon>
        <taxon>Spiralia</taxon>
        <taxon>Lophotrochozoa</taxon>
        <taxon>Mollusca</taxon>
        <taxon>Cephalopoda</taxon>
        <taxon>Coleoidea</taxon>
        <taxon>Octopodiformes</taxon>
        <taxon>Octopoda</taxon>
        <taxon>Incirrata</taxon>
        <taxon>Octopodidae</taxon>
        <taxon>Octopus</taxon>
    </lineage>
</organism>
<proteinExistence type="predicted"/>
<sequence>MSHALGDSISDALSVIHAFTGCDTFQQMKSNKTIQEYFSELEYAWDVSYELFQKLQVITCNMYLLSASTTEENKLRYKFFCARRGEIELSQLHPCEDCLFMHALRANNQSAIWRRCLQAQPFVSSYIDCGWTKRVISPLLGCAALALDAAL</sequence>
<dbReference type="AlphaFoldDB" id="A0A0L8HPJ3"/>
<protein>
    <submittedName>
        <fullName evidence="1">Uncharacterized protein</fullName>
    </submittedName>
</protein>
<name>A0A0L8HPJ3_OCTBM</name>